<evidence type="ECO:0000313" key="1">
    <source>
        <dbReference type="EMBL" id="MPC66093.1"/>
    </source>
</evidence>
<reference evidence="1 2" key="1">
    <citation type="submission" date="2019-05" db="EMBL/GenBank/DDBJ databases">
        <title>Another draft genome of Portunus trituberculatus and its Hox gene families provides insights of decapod evolution.</title>
        <authorList>
            <person name="Jeong J.-H."/>
            <person name="Song I."/>
            <person name="Kim S."/>
            <person name="Choi T."/>
            <person name="Kim D."/>
            <person name="Ryu S."/>
            <person name="Kim W."/>
        </authorList>
    </citation>
    <scope>NUCLEOTIDE SEQUENCE [LARGE SCALE GENOMIC DNA]</scope>
    <source>
        <tissue evidence="1">Muscle</tissue>
    </source>
</reference>
<accession>A0A5B7H7I1</accession>
<dbReference type="EMBL" id="VSRR010024266">
    <property type="protein sequence ID" value="MPC66093.1"/>
    <property type="molecule type" value="Genomic_DNA"/>
</dbReference>
<protein>
    <submittedName>
        <fullName evidence="1">Uncharacterized protein</fullName>
    </submittedName>
</protein>
<name>A0A5B7H7I1_PORTR</name>
<organism evidence="1 2">
    <name type="scientific">Portunus trituberculatus</name>
    <name type="common">Swimming crab</name>
    <name type="synonym">Neptunus trituberculatus</name>
    <dbReference type="NCBI Taxonomy" id="210409"/>
    <lineage>
        <taxon>Eukaryota</taxon>
        <taxon>Metazoa</taxon>
        <taxon>Ecdysozoa</taxon>
        <taxon>Arthropoda</taxon>
        <taxon>Crustacea</taxon>
        <taxon>Multicrustacea</taxon>
        <taxon>Malacostraca</taxon>
        <taxon>Eumalacostraca</taxon>
        <taxon>Eucarida</taxon>
        <taxon>Decapoda</taxon>
        <taxon>Pleocyemata</taxon>
        <taxon>Brachyura</taxon>
        <taxon>Eubrachyura</taxon>
        <taxon>Portunoidea</taxon>
        <taxon>Portunidae</taxon>
        <taxon>Portuninae</taxon>
        <taxon>Portunus</taxon>
    </lineage>
</organism>
<keyword evidence="2" id="KW-1185">Reference proteome</keyword>
<sequence>MASSHWSAPRSRLCLRSKAKGIFVLYRYQHRDDSNPANALPTSSLTLHHPAQTQAPHRLADNRVKSTSIKTQHIFFMSKGCEGEKEGRKGR</sequence>
<dbReference type="AlphaFoldDB" id="A0A5B7H7I1"/>
<gene>
    <name evidence="1" type="ORF">E2C01_060236</name>
</gene>
<comment type="caution">
    <text evidence="1">The sequence shown here is derived from an EMBL/GenBank/DDBJ whole genome shotgun (WGS) entry which is preliminary data.</text>
</comment>
<evidence type="ECO:0000313" key="2">
    <source>
        <dbReference type="Proteomes" id="UP000324222"/>
    </source>
</evidence>
<proteinExistence type="predicted"/>
<dbReference type="Proteomes" id="UP000324222">
    <property type="component" value="Unassembled WGS sequence"/>
</dbReference>